<dbReference type="PANTHER" id="PTHR47997">
    <property type="entry name" value="MYB DOMAIN PROTEIN 55"/>
    <property type="match status" value="1"/>
</dbReference>
<sequence>MARTTSYCEKSGLKKGTWTPEEDRKLIAYVSTHRHLNWRRLPKFAGLSRCGKSCRLRWMNYLRPDIKRGNFTEEEDNIIISLHESLGNKWSKIAASLPGRTDNEIKNHWHSNLKKKTKQVVKIPQSNLVEQKESTPISSPPSSSEVSNLNIFDSPNMTLGQDGFTDANFSGASFWTEPLVTDTNDAYNITSANFVSLKFDNAEQKDTPNSKGETSQPKPITQNHQILESSPFYPQPSSCEVSNLAMFDAANMNMGQDGVTSAMFSGASFLTEEPLVINTNDAYNVTNANFVAPRLDDDTILPPHLPVSIAEVFFPFMSYEEDGDGLDWLTKLMEGEHLDN</sequence>
<dbReference type="InterPro" id="IPR017930">
    <property type="entry name" value="Myb_dom"/>
</dbReference>
<dbReference type="SUPFAM" id="SSF46689">
    <property type="entry name" value="Homeodomain-like"/>
    <property type="match status" value="1"/>
</dbReference>
<dbReference type="GO" id="GO:0005634">
    <property type="term" value="C:nucleus"/>
    <property type="evidence" value="ECO:0007669"/>
    <property type="project" value="UniProtKB-SubCell"/>
</dbReference>
<keyword evidence="2" id="KW-0677">Repeat</keyword>
<dbReference type="InterPro" id="IPR051953">
    <property type="entry name" value="Plant_SW-associated_TFs"/>
</dbReference>
<accession>A0AAN8UY03</accession>
<dbReference type="Proteomes" id="UP001370490">
    <property type="component" value="Unassembled WGS sequence"/>
</dbReference>
<proteinExistence type="predicted"/>
<evidence type="ECO:0000259" key="9">
    <source>
        <dbReference type="PROSITE" id="PS51294"/>
    </source>
</evidence>
<evidence type="ECO:0000256" key="7">
    <source>
        <dbReference type="SAM" id="MobiDB-lite"/>
    </source>
</evidence>
<dbReference type="FunFam" id="1.10.10.60:FF:000001">
    <property type="entry name" value="MYB-related transcription factor"/>
    <property type="match status" value="1"/>
</dbReference>
<dbReference type="InterPro" id="IPR001005">
    <property type="entry name" value="SANT/Myb"/>
</dbReference>
<keyword evidence="5" id="KW-0804">Transcription</keyword>
<evidence type="ECO:0000256" key="3">
    <source>
        <dbReference type="ARBA" id="ARBA00023015"/>
    </source>
</evidence>
<evidence type="ECO:0000256" key="5">
    <source>
        <dbReference type="ARBA" id="ARBA00023163"/>
    </source>
</evidence>
<gene>
    <name evidence="10" type="ORF">RJ641_017389</name>
</gene>
<dbReference type="PANTHER" id="PTHR47997:SF34">
    <property type="entry name" value="TRANSCRIPTION FACTOR MYB86-LIKE"/>
    <property type="match status" value="1"/>
</dbReference>
<evidence type="ECO:0000313" key="11">
    <source>
        <dbReference type="Proteomes" id="UP001370490"/>
    </source>
</evidence>
<name>A0AAN8UY03_9MAGN</name>
<dbReference type="Pfam" id="PF00249">
    <property type="entry name" value="Myb_DNA-binding"/>
    <property type="match status" value="2"/>
</dbReference>
<comment type="caution">
    <text evidence="10">The sequence shown here is derived from an EMBL/GenBank/DDBJ whole genome shotgun (WGS) entry which is preliminary data.</text>
</comment>
<organism evidence="10 11">
    <name type="scientific">Dillenia turbinata</name>
    <dbReference type="NCBI Taxonomy" id="194707"/>
    <lineage>
        <taxon>Eukaryota</taxon>
        <taxon>Viridiplantae</taxon>
        <taxon>Streptophyta</taxon>
        <taxon>Embryophyta</taxon>
        <taxon>Tracheophyta</taxon>
        <taxon>Spermatophyta</taxon>
        <taxon>Magnoliopsida</taxon>
        <taxon>eudicotyledons</taxon>
        <taxon>Gunneridae</taxon>
        <taxon>Pentapetalae</taxon>
        <taxon>Dilleniales</taxon>
        <taxon>Dilleniaceae</taxon>
        <taxon>Dillenia</taxon>
    </lineage>
</organism>
<feature type="compositionally biased region" description="Polar residues" evidence="7">
    <location>
        <begin position="209"/>
        <end position="220"/>
    </location>
</feature>
<dbReference type="InterPro" id="IPR009057">
    <property type="entry name" value="Homeodomain-like_sf"/>
</dbReference>
<keyword evidence="4" id="KW-0238">DNA-binding</keyword>
<keyword evidence="11" id="KW-1185">Reference proteome</keyword>
<dbReference type="EMBL" id="JBAMMX010000022">
    <property type="protein sequence ID" value="KAK6918967.1"/>
    <property type="molecule type" value="Genomic_DNA"/>
</dbReference>
<feature type="domain" description="Myb-like" evidence="8">
    <location>
        <begin position="10"/>
        <end position="62"/>
    </location>
</feature>
<reference evidence="10 11" key="1">
    <citation type="submission" date="2023-12" db="EMBL/GenBank/DDBJ databases">
        <title>A high-quality genome assembly for Dillenia turbinata (Dilleniales).</title>
        <authorList>
            <person name="Chanderbali A."/>
        </authorList>
    </citation>
    <scope>NUCLEOTIDE SEQUENCE [LARGE SCALE GENOMIC DNA]</scope>
    <source>
        <strain evidence="10">LSX21</strain>
        <tissue evidence="10">Leaf</tissue>
    </source>
</reference>
<evidence type="ECO:0000256" key="2">
    <source>
        <dbReference type="ARBA" id="ARBA00022737"/>
    </source>
</evidence>
<dbReference type="PROSITE" id="PS50090">
    <property type="entry name" value="MYB_LIKE"/>
    <property type="match status" value="2"/>
</dbReference>
<dbReference type="AlphaFoldDB" id="A0AAN8UY03"/>
<dbReference type="SMART" id="SM00717">
    <property type="entry name" value="SANT"/>
    <property type="match status" value="2"/>
</dbReference>
<evidence type="ECO:0000256" key="4">
    <source>
        <dbReference type="ARBA" id="ARBA00023125"/>
    </source>
</evidence>
<keyword evidence="6" id="KW-0539">Nucleus</keyword>
<feature type="domain" description="Myb-like" evidence="8">
    <location>
        <begin position="63"/>
        <end position="113"/>
    </location>
</feature>
<feature type="domain" description="HTH myb-type" evidence="9">
    <location>
        <begin position="63"/>
        <end position="117"/>
    </location>
</feature>
<evidence type="ECO:0000256" key="6">
    <source>
        <dbReference type="ARBA" id="ARBA00023242"/>
    </source>
</evidence>
<keyword evidence="3" id="KW-0805">Transcription regulation</keyword>
<evidence type="ECO:0000259" key="8">
    <source>
        <dbReference type="PROSITE" id="PS50090"/>
    </source>
</evidence>
<dbReference type="CDD" id="cd00167">
    <property type="entry name" value="SANT"/>
    <property type="match status" value="2"/>
</dbReference>
<feature type="domain" description="HTH myb-type" evidence="9">
    <location>
        <begin position="10"/>
        <end position="62"/>
    </location>
</feature>
<dbReference type="GO" id="GO:0003677">
    <property type="term" value="F:DNA binding"/>
    <property type="evidence" value="ECO:0007669"/>
    <property type="project" value="UniProtKB-KW"/>
</dbReference>
<comment type="subcellular location">
    <subcellularLocation>
        <location evidence="1">Nucleus</location>
    </subcellularLocation>
</comment>
<feature type="region of interest" description="Disordered" evidence="7">
    <location>
        <begin position="200"/>
        <end position="220"/>
    </location>
</feature>
<evidence type="ECO:0000313" key="10">
    <source>
        <dbReference type="EMBL" id="KAK6918967.1"/>
    </source>
</evidence>
<dbReference type="Gene3D" id="1.10.10.60">
    <property type="entry name" value="Homeodomain-like"/>
    <property type="match status" value="2"/>
</dbReference>
<evidence type="ECO:0000256" key="1">
    <source>
        <dbReference type="ARBA" id="ARBA00004123"/>
    </source>
</evidence>
<dbReference type="PROSITE" id="PS51294">
    <property type="entry name" value="HTH_MYB"/>
    <property type="match status" value="2"/>
</dbReference>
<protein>
    <submittedName>
        <fullName evidence="10">SANT/Myb domain</fullName>
    </submittedName>
</protein>